<evidence type="ECO:0000313" key="2">
    <source>
        <dbReference type="EMBL" id="PWN86708.1"/>
    </source>
</evidence>
<proteinExistence type="predicted"/>
<evidence type="ECO:0000313" key="3">
    <source>
        <dbReference type="Proteomes" id="UP000245768"/>
    </source>
</evidence>
<feature type="signal peptide" evidence="1">
    <location>
        <begin position="1"/>
        <end position="24"/>
    </location>
</feature>
<reference evidence="2" key="1">
    <citation type="journal article" date="2018" name="Mol. Biol. Evol.">
        <title>Broad Genomic Sampling Reveals a Smut Pathogenic Ancestry of the Fungal Clade Ustilaginomycotina.</title>
        <authorList>
            <person name="Kijpornyongpan T."/>
            <person name="Mondo S.J."/>
            <person name="Barry K."/>
            <person name="Sandor L."/>
            <person name="Lee J."/>
            <person name="Lipzen A."/>
            <person name="Pangilinan J."/>
            <person name="LaButti K."/>
            <person name="Hainaut M."/>
            <person name="Henrissat B."/>
            <person name="Grigoriev I.V."/>
            <person name="Spatafora J.W."/>
            <person name="Aime M.C."/>
        </authorList>
    </citation>
    <scope>NUCLEOTIDE SEQUENCE [LARGE SCALE GENOMIC DNA]</scope>
    <source>
        <strain evidence="2">MCA 4198</strain>
    </source>
</reference>
<accession>A0A316YDG7</accession>
<dbReference type="RefSeq" id="XP_025373906.1">
    <property type="nucleotide sequence ID" value="XM_025524311.1"/>
</dbReference>
<gene>
    <name evidence="2" type="ORF">FA10DRAFT_289544</name>
</gene>
<evidence type="ECO:0000256" key="1">
    <source>
        <dbReference type="SAM" id="SignalP"/>
    </source>
</evidence>
<dbReference type="Proteomes" id="UP000245768">
    <property type="component" value="Unassembled WGS sequence"/>
</dbReference>
<organism evidence="2 3">
    <name type="scientific">Acaromyces ingoldii</name>
    <dbReference type="NCBI Taxonomy" id="215250"/>
    <lineage>
        <taxon>Eukaryota</taxon>
        <taxon>Fungi</taxon>
        <taxon>Dikarya</taxon>
        <taxon>Basidiomycota</taxon>
        <taxon>Ustilaginomycotina</taxon>
        <taxon>Exobasidiomycetes</taxon>
        <taxon>Exobasidiales</taxon>
        <taxon>Cryptobasidiaceae</taxon>
        <taxon>Acaromyces</taxon>
    </lineage>
</organism>
<dbReference type="EMBL" id="KZ819643">
    <property type="protein sequence ID" value="PWN86708.1"/>
    <property type="molecule type" value="Genomic_DNA"/>
</dbReference>
<feature type="chain" id="PRO_5016337303" evidence="1">
    <location>
        <begin position="25"/>
        <end position="281"/>
    </location>
</feature>
<name>A0A316YDG7_9BASI</name>
<dbReference type="AlphaFoldDB" id="A0A316YDG7"/>
<sequence length="281" mass="30063">MFSFHPSQLSLLFLAALAARPVLCKLSEVGVSIRPTYSHPFEGRIPSTLTERASKKNDDVPKPDVMNTTLHSCGNDDGPRNVLCFPLSDAPNDGFISMSLDDDISPMGLCDPGRYYDILTQMNEKCTQGTSEYCTASMQYKCDFVGGETKTQGKDGVQTCIMTMTSDLNPSGDVAWINKAIKGIAQSLLLDGHESPKTVHIKKWDYGSQGGNGGSSLNVAIDCYKPPPSGFDICAFVTGLIGVFVPFIGPAFEKAGTVLSDTTKAIVSSAASGSSQFCMIK</sequence>
<dbReference type="InParanoid" id="A0A316YDG7"/>
<dbReference type="GeneID" id="37046227"/>
<keyword evidence="1" id="KW-0732">Signal</keyword>
<protein>
    <submittedName>
        <fullName evidence="2">Uncharacterized protein</fullName>
    </submittedName>
</protein>
<keyword evidence="3" id="KW-1185">Reference proteome</keyword>